<dbReference type="RefSeq" id="WP_407989805.1">
    <property type="nucleotide sequence ID" value="NZ_AP035881.2"/>
</dbReference>
<protein>
    <submittedName>
        <fullName evidence="1">Uncharacterized protein</fullName>
    </submittedName>
</protein>
<organism evidence="1">
    <name type="scientific">Kitasatospora sp. CMC57</name>
    <dbReference type="NCBI Taxonomy" id="3231513"/>
    <lineage>
        <taxon>Bacteria</taxon>
        <taxon>Bacillati</taxon>
        <taxon>Actinomycetota</taxon>
        <taxon>Actinomycetes</taxon>
        <taxon>Kitasatosporales</taxon>
        <taxon>Streptomycetaceae</taxon>
        <taxon>Kitasatospora</taxon>
    </lineage>
</organism>
<accession>A0AB33JZK8</accession>
<evidence type="ECO:0000313" key="1">
    <source>
        <dbReference type="EMBL" id="BFP47450.1"/>
    </source>
</evidence>
<reference evidence="1" key="1">
    <citation type="submission" date="2024-07" db="EMBL/GenBank/DDBJ databases">
        <title>Complete genome sequences of cellulolytic bacteria, Kitasatospora sp. CMC57 and Streptomyces sp. CMC78, isolated from Japanese agricultural soil.</title>
        <authorList>
            <person name="Hashimoto T."/>
            <person name="Ito M."/>
            <person name="Iwamoto M."/>
            <person name="Fukahori D."/>
            <person name="Shoda T."/>
            <person name="Sakoda M."/>
            <person name="Morohoshi T."/>
            <person name="Mitsuboshi M."/>
            <person name="Nishizawa T."/>
        </authorList>
    </citation>
    <scope>NUCLEOTIDE SEQUENCE</scope>
    <source>
        <strain evidence="1">CMC57</strain>
    </source>
</reference>
<dbReference type="AlphaFoldDB" id="A0AB33JZK8"/>
<dbReference type="EMBL" id="AP035881">
    <property type="protein sequence ID" value="BFP47450.1"/>
    <property type="molecule type" value="Genomic_DNA"/>
</dbReference>
<gene>
    <name evidence="1" type="ORF">KCMC57_38180</name>
</gene>
<proteinExistence type="predicted"/>
<name>A0AB33JZK8_9ACTN</name>
<sequence length="95" mass="10507">MSTLLGAFITALPGLMPVALCYALLCAASPFGRCRACKGLGFRTRTTALTGRLARGRDCRRCDTTGRRLRLGRRLHNHGLAARERAERIRHNSQL</sequence>